<dbReference type="RefSeq" id="WP_150441629.1">
    <property type="nucleotide sequence ID" value="NZ_VYKL01000031.1"/>
</dbReference>
<dbReference type="EMBL" id="VYKL01000031">
    <property type="protein sequence ID" value="KAA9019472.1"/>
    <property type="molecule type" value="Genomic_DNA"/>
</dbReference>
<feature type="transmembrane region" description="Helical" evidence="1">
    <location>
        <begin position="93"/>
        <end position="110"/>
    </location>
</feature>
<protein>
    <submittedName>
        <fullName evidence="2">Uncharacterized protein</fullName>
    </submittedName>
</protein>
<accession>A0A5J5HJ94</accession>
<evidence type="ECO:0000256" key="1">
    <source>
        <dbReference type="SAM" id="Phobius"/>
    </source>
</evidence>
<dbReference type="Proteomes" id="UP000326671">
    <property type="component" value="Unassembled WGS sequence"/>
</dbReference>
<feature type="transmembrane region" description="Helical" evidence="1">
    <location>
        <begin position="122"/>
        <end position="143"/>
    </location>
</feature>
<dbReference type="OrthoDB" id="2851062at2"/>
<evidence type="ECO:0000313" key="3">
    <source>
        <dbReference type="Proteomes" id="UP000326671"/>
    </source>
</evidence>
<dbReference type="InterPro" id="IPR048147">
    <property type="entry name" value="CBO0543-like"/>
</dbReference>
<comment type="caution">
    <text evidence="2">The sequence shown here is derived from an EMBL/GenBank/DDBJ whole genome shotgun (WGS) entry which is preliminary data.</text>
</comment>
<evidence type="ECO:0000313" key="2">
    <source>
        <dbReference type="EMBL" id="KAA9019472.1"/>
    </source>
</evidence>
<organism evidence="2 3">
    <name type="scientific">Niallia endozanthoxylica</name>
    <dbReference type="NCBI Taxonomy" id="2036016"/>
    <lineage>
        <taxon>Bacteria</taxon>
        <taxon>Bacillati</taxon>
        <taxon>Bacillota</taxon>
        <taxon>Bacilli</taxon>
        <taxon>Bacillales</taxon>
        <taxon>Bacillaceae</taxon>
        <taxon>Niallia</taxon>
    </lineage>
</organism>
<gene>
    <name evidence="2" type="ORF">F4V44_19155</name>
</gene>
<dbReference type="NCBIfam" id="NF041644">
    <property type="entry name" value="CBO0543_fam"/>
    <property type="match status" value="1"/>
</dbReference>
<feature type="transmembrane region" description="Helical" evidence="1">
    <location>
        <begin position="64"/>
        <end position="81"/>
    </location>
</feature>
<name>A0A5J5HJ94_9BACI</name>
<dbReference type="AlphaFoldDB" id="A0A5J5HJ94"/>
<proteinExistence type="predicted"/>
<keyword evidence="1" id="KW-0812">Transmembrane</keyword>
<sequence length="148" mass="17674">MFYLLISVFVFNLVAFLVPKYIKKQEIYATALFSLALGLISDITLDLKYNLYGYFEKGLQLKGFLPIVGLFPASGILFLNFYPKEKSLFKKIIYIFFWVMFSLFYEWTAIKSGFFYHNKWLFLYSALIYPVLLWMHLLHLSLFRHIEE</sequence>
<reference evidence="2 3" key="1">
    <citation type="submission" date="2019-09" db="EMBL/GenBank/DDBJ databases">
        <title>Whole genome sequences of isolates from the Mars Exploration Rovers.</title>
        <authorList>
            <person name="Seuylemezian A."/>
            <person name="Vaishampayan P."/>
        </authorList>
    </citation>
    <scope>NUCLEOTIDE SEQUENCE [LARGE SCALE GENOMIC DNA]</scope>
    <source>
        <strain evidence="2 3">MER_TA_151</strain>
    </source>
</reference>
<feature type="transmembrane region" description="Helical" evidence="1">
    <location>
        <begin position="6"/>
        <end position="22"/>
    </location>
</feature>
<feature type="transmembrane region" description="Helical" evidence="1">
    <location>
        <begin position="27"/>
        <end position="44"/>
    </location>
</feature>
<keyword evidence="1" id="KW-1133">Transmembrane helix</keyword>
<keyword evidence="1" id="KW-0472">Membrane</keyword>
<keyword evidence="3" id="KW-1185">Reference proteome</keyword>